<name>A0A0V0WH36_9BILA</name>
<proteinExistence type="predicted"/>
<sequence>MIFAKQFAKLTWTFPAVKNAGSRKKLQKSLCSVWQTALPD</sequence>
<gene>
    <name evidence="1" type="ORF">T12_12518</name>
</gene>
<evidence type="ECO:0000313" key="1">
    <source>
        <dbReference type="EMBL" id="KRX75147.1"/>
    </source>
</evidence>
<feature type="non-terminal residue" evidence="1">
    <location>
        <position position="40"/>
    </location>
</feature>
<organism evidence="1 2">
    <name type="scientific">Trichinella patagoniensis</name>
    <dbReference type="NCBI Taxonomy" id="990121"/>
    <lineage>
        <taxon>Eukaryota</taxon>
        <taxon>Metazoa</taxon>
        <taxon>Ecdysozoa</taxon>
        <taxon>Nematoda</taxon>
        <taxon>Enoplea</taxon>
        <taxon>Dorylaimia</taxon>
        <taxon>Trichinellida</taxon>
        <taxon>Trichinellidae</taxon>
        <taxon>Trichinella</taxon>
    </lineage>
</organism>
<accession>A0A0V0WH36</accession>
<evidence type="ECO:0000313" key="2">
    <source>
        <dbReference type="Proteomes" id="UP000054783"/>
    </source>
</evidence>
<protein>
    <submittedName>
        <fullName evidence="1">Uncharacterized protein</fullName>
    </submittedName>
</protein>
<dbReference type="Proteomes" id="UP000054783">
    <property type="component" value="Unassembled WGS sequence"/>
</dbReference>
<dbReference type="EMBL" id="JYDQ01005631">
    <property type="protein sequence ID" value="KRX75147.1"/>
    <property type="molecule type" value="Genomic_DNA"/>
</dbReference>
<comment type="caution">
    <text evidence="1">The sequence shown here is derived from an EMBL/GenBank/DDBJ whole genome shotgun (WGS) entry which is preliminary data.</text>
</comment>
<reference evidence="1 2" key="1">
    <citation type="submission" date="2015-01" db="EMBL/GenBank/DDBJ databases">
        <title>Evolution of Trichinella species and genotypes.</title>
        <authorList>
            <person name="Korhonen P.K."/>
            <person name="Edoardo P."/>
            <person name="Giuseppe L.R."/>
            <person name="Gasser R.B."/>
        </authorList>
    </citation>
    <scope>NUCLEOTIDE SEQUENCE [LARGE SCALE GENOMIC DNA]</scope>
    <source>
        <strain evidence="1">ISS2496</strain>
    </source>
</reference>
<dbReference type="AlphaFoldDB" id="A0A0V0WH36"/>
<keyword evidence="2" id="KW-1185">Reference proteome</keyword>